<name>A0ABS5DFD1_9PSEU</name>
<dbReference type="EMBL" id="JAGPXE010000004">
    <property type="protein sequence ID" value="MBQ0924976.1"/>
    <property type="molecule type" value="Genomic_DNA"/>
</dbReference>
<proteinExistence type="predicted"/>
<accession>A0ABS5DFD1</accession>
<reference evidence="1 2" key="1">
    <citation type="submission" date="2021-04" db="EMBL/GenBank/DDBJ databases">
        <title>Whole-genome sequencing of Saccharopolyspora endophytica KCTC 19397.</title>
        <authorList>
            <person name="Ay H."/>
            <person name="Saygin H."/>
            <person name="Sahin N."/>
        </authorList>
    </citation>
    <scope>NUCLEOTIDE SEQUENCE [LARGE SCALE GENOMIC DNA]</scope>
    <source>
        <strain evidence="1 2">KCTC 19397</strain>
    </source>
</reference>
<dbReference type="Proteomes" id="UP000674084">
    <property type="component" value="Unassembled WGS sequence"/>
</dbReference>
<keyword evidence="2" id="KW-1185">Reference proteome</keyword>
<sequence>MAGFAASLRNIGPAAGWAKAMATAIAAADLDPDTGRARLSNRRAAELFKQRLRRVDAA</sequence>
<dbReference type="RefSeq" id="WP_210970301.1">
    <property type="nucleotide sequence ID" value="NZ_JAGPXE010000004.1"/>
</dbReference>
<comment type="caution">
    <text evidence="1">The sequence shown here is derived from an EMBL/GenBank/DDBJ whole genome shotgun (WGS) entry which is preliminary data.</text>
</comment>
<evidence type="ECO:0000313" key="2">
    <source>
        <dbReference type="Proteomes" id="UP000674084"/>
    </source>
</evidence>
<organism evidence="1 2">
    <name type="scientific">Saccharopolyspora endophytica</name>
    <dbReference type="NCBI Taxonomy" id="543886"/>
    <lineage>
        <taxon>Bacteria</taxon>
        <taxon>Bacillati</taxon>
        <taxon>Actinomycetota</taxon>
        <taxon>Actinomycetes</taxon>
        <taxon>Pseudonocardiales</taxon>
        <taxon>Pseudonocardiaceae</taxon>
        <taxon>Saccharopolyspora</taxon>
    </lineage>
</organism>
<gene>
    <name evidence="1" type="ORF">KBO27_13565</name>
</gene>
<protein>
    <submittedName>
        <fullName evidence="1">Uncharacterized protein</fullName>
    </submittedName>
</protein>
<evidence type="ECO:0000313" key="1">
    <source>
        <dbReference type="EMBL" id="MBQ0924976.1"/>
    </source>
</evidence>